<name>A0A427YX20_9TREE</name>
<proteinExistence type="predicted"/>
<evidence type="ECO:0000313" key="2">
    <source>
        <dbReference type="EMBL" id="RSH95601.1"/>
    </source>
</evidence>
<feature type="compositionally biased region" description="Low complexity" evidence="1">
    <location>
        <begin position="1"/>
        <end position="10"/>
    </location>
</feature>
<dbReference type="EMBL" id="RSCD01000001">
    <property type="protein sequence ID" value="RSH95601.1"/>
    <property type="molecule type" value="Genomic_DNA"/>
</dbReference>
<feature type="region of interest" description="Disordered" evidence="1">
    <location>
        <begin position="274"/>
        <end position="315"/>
    </location>
</feature>
<sequence length="1750" mass="189038">MPAARAAVRAPAPPPPPAPAKRLARTKQGSPTPAAGEADALADQLGRVLKVSQPKAPSKPRIPASTKSAASTTTTASTRTAATSSRTATTAATSRVTSRPTTTTSSDKGKAKAPDGSSNMPDWAEEKSPLRTGDRARLAMAALNESLKSLTEAYQAGYRHGQGQGQPTKSSLAKTPTTSGSTSGRTADPSHPGHDQWDAKRVQSVMSMCETALRVLRDMNDKGALGGKGVEVERAAQGFVAKCLHLGMFRKALELLCEARPRILKLYNPAVPTPVAPQAKTGSTEQKRTQSGTAVSRSRPQPIASSSRIPSTVSAKPLPTSWTELALFPSPTTEEELSEVLKMIMFQAMMAAWISLVALAVEYEVPIPKLLPLPISDTTDPERLHPFRLALGLPRQIVTPLSHMFYRHISAASHSDPFDWSHAKRLGLAALAIGVEITPDDAAGKVTPSSIWDLSHRIVSDRVSKSNQARTLEEGEEIIAWLVGWAETAISERKEERSKWFDGKAWLALMDLWIGLARRLNKSDIIDKALSYMTASTSLGPSTPKSSTPPASLMSRPSERSLNSKRGMKKPEEQVVKMCGDLARINIYPNSDPIVFAAAESSLRSTDLEALSEALASLPNNEDGQACLSKAVRGVERVRRGCVQAVETATKQDPAYSFVSAAVQWLTSSIELVEDVLQNVDVDLGSSAFDLVAGAIASLTTLARLPLPGLSESSHILAHLDRGIRLCRVSLGRTASADRADWLRCLSVVAFNHGAKLWKAGKAADAARFASSSCEYAEAALRLSEESSEDASDTDLVAIKAVREQLSKRYELLAACHQKCGDTKAACNALAAAIASLPASILEAFSESLASLPLAAAFRLQGDLDALLVRLSLLIISDPAVIRDDVRRLVSPMESKGYKPDIVAGILERLVTLLEEGAHKPEVAAVMLEVGESCLTVASARETPVRRLRITMRLMAVIVGSGQRPERFDALSDEASQLVSAENLGVDTALAPYRCEYHAAILLIRALRAYHTESEAATSVSQLGAQALEQLRHLGLPPPAQDLPASPKPVDQPKKRAPAKTAVPKTPARTGRAVKTPARRVSDPKLQPKTPAPKMRKELSAPAKRRSSLPTANSFDDLDKLTGYIGSLASLLGLMGLVLAKVDALKIMRALLRHREDLVDDFVRSSGILATEYCKLGKQSRAGTVFQQAMRCVKESQRHLGETVKAELHLRYSAYLAQNERVEEATEEYREAMNVSKEIQPLKTASLTTRVLEKSSQLERAALARIALSHICVAQRQTSASILHLSGAFRLCSRAADTICRIASTETKGSPTSKDSDDPFSAPSLRTLVGQDEPAKDDAQAANRQVSVFTGKYLSSLQWHAAENLLSATFDLAAAFAQRGSVRDCEYFLKQAGTVASAVKSGVMQSRAEARSAELEYRLRKYEASVQRLGEASNGLTSSIGPDAIDIKRIQGDVFSRQEMIEEAGQIFEITTKELVGLDEAFVATEALVPSPRKVVTANNVKEPLLPSALAHVLGQQAWLYREAGFKDDSDALMTELAKLAASAASRAEEMYLQGRIGLHEALEQFKADLFMSSLTESTIAMPMGLPAKRPSERLSSRIKIQNVLERAEFAFRSALELFTDGAPVEVVRQARLNLALLHAFQTSLQHGSDTVTAAAADILASNASMTFHRERLEAIDCKFAEVDHDDLKWPSVSDIGPSMVPLEHDSDTDVEDDQLQFRTYWGSIKSRHVAAHSIPTEPLDLSSVPRIGP</sequence>
<gene>
    <name evidence="2" type="ORF">EHS25_000693</name>
</gene>
<accession>A0A427YX20</accession>
<feature type="compositionally biased region" description="Low complexity" evidence="1">
    <location>
        <begin position="1059"/>
        <end position="1070"/>
    </location>
</feature>
<feature type="compositionally biased region" description="Polar residues" evidence="1">
    <location>
        <begin position="165"/>
        <end position="176"/>
    </location>
</feature>
<dbReference type="OrthoDB" id="10255632at2759"/>
<feature type="compositionally biased region" description="Low complexity" evidence="1">
    <location>
        <begin position="536"/>
        <end position="552"/>
    </location>
</feature>
<dbReference type="STRING" id="1890683.A0A427YX20"/>
<feature type="region of interest" description="Disordered" evidence="1">
    <location>
        <begin position="1035"/>
        <end position="1112"/>
    </location>
</feature>
<evidence type="ECO:0000313" key="3">
    <source>
        <dbReference type="Proteomes" id="UP000279259"/>
    </source>
</evidence>
<feature type="region of interest" description="Disordered" evidence="1">
    <location>
        <begin position="1306"/>
        <end position="1326"/>
    </location>
</feature>
<dbReference type="Proteomes" id="UP000279259">
    <property type="component" value="Unassembled WGS sequence"/>
</dbReference>
<feature type="compositionally biased region" description="Low complexity" evidence="1">
    <location>
        <begin position="64"/>
        <end position="106"/>
    </location>
</feature>
<feature type="region of interest" description="Disordered" evidence="1">
    <location>
        <begin position="159"/>
        <end position="197"/>
    </location>
</feature>
<dbReference type="SUPFAM" id="SSF48452">
    <property type="entry name" value="TPR-like"/>
    <property type="match status" value="1"/>
</dbReference>
<feature type="compositionally biased region" description="Polar residues" evidence="1">
    <location>
        <begin position="280"/>
        <end position="314"/>
    </location>
</feature>
<keyword evidence="3" id="KW-1185">Reference proteome</keyword>
<reference evidence="2 3" key="1">
    <citation type="submission" date="2018-11" db="EMBL/GenBank/DDBJ databases">
        <title>Genome sequence of Saitozyma podzolica DSM 27192.</title>
        <authorList>
            <person name="Aliyu H."/>
            <person name="Gorte O."/>
            <person name="Ochsenreither K."/>
        </authorList>
    </citation>
    <scope>NUCLEOTIDE SEQUENCE [LARGE SCALE GENOMIC DNA]</scope>
    <source>
        <strain evidence="2 3">DSM 27192</strain>
    </source>
</reference>
<feature type="region of interest" description="Disordered" evidence="1">
    <location>
        <begin position="536"/>
        <end position="571"/>
    </location>
</feature>
<organism evidence="2 3">
    <name type="scientific">Saitozyma podzolica</name>
    <dbReference type="NCBI Taxonomy" id="1890683"/>
    <lineage>
        <taxon>Eukaryota</taxon>
        <taxon>Fungi</taxon>
        <taxon>Dikarya</taxon>
        <taxon>Basidiomycota</taxon>
        <taxon>Agaricomycotina</taxon>
        <taxon>Tremellomycetes</taxon>
        <taxon>Tremellales</taxon>
        <taxon>Trimorphomycetaceae</taxon>
        <taxon>Saitozyma</taxon>
    </lineage>
</organism>
<protein>
    <recommendedName>
        <fullName evidence="4">Separase</fullName>
    </recommendedName>
</protein>
<feature type="region of interest" description="Disordered" evidence="1">
    <location>
        <begin position="1"/>
        <end position="131"/>
    </location>
</feature>
<evidence type="ECO:0008006" key="4">
    <source>
        <dbReference type="Google" id="ProtNLM"/>
    </source>
</evidence>
<dbReference type="InterPro" id="IPR011990">
    <property type="entry name" value="TPR-like_helical_dom_sf"/>
</dbReference>
<comment type="caution">
    <text evidence="2">The sequence shown here is derived from an EMBL/GenBank/DDBJ whole genome shotgun (WGS) entry which is preliminary data.</text>
</comment>
<evidence type="ECO:0000256" key="1">
    <source>
        <dbReference type="SAM" id="MobiDB-lite"/>
    </source>
</evidence>